<feature type="non-terminal residue" evidence="1">
    <location>
        <position position="57"/>
    </location>
</feature>
<dbReference type="AlphaFoldDB" id="A0AAV7V280"/>
<name>A0AAV7V280_PLEWA</name>
<organism evidence="1 2">
    <name type="scientific">Pleurodeles waltl</name>
    <name type="common">Iberian ribbed newt</name>
    <dbReference type="NCBI Taxonomy" id="8319"/>
    <lineage>
        <taxon>Eukaryota</taxon>
        <taxon>Metazoa</taxon>
        <taxon>Chordata</taxon>
        <taxon>Craniata</taxon>
        <taxon>Vertebrata</taxon>
        <taxon>Euteleostomi</taxon>
        <taxon>Amphibia</taxon>
        <taxon>Batrachia</taxon>
        <taxon>Caudata</taxon>
        <taxon>Salamandroidea</taxon>
        <taxon>Salamandridae</taxon>
        <taxon>Pleurodelinae</taxon>
        <taxon>Pleurodeles</taxon>
    </lineage>
</organism>
<keyword evidence="2" id="KW-1185">Reference proteome</keyword>
<protein>
    <submittedName>
        <fullName evidence="1">Uncharacterized protein</fullName>
    </submittedName>
</protein>
<dbReference type="EMBL" id="JANPWB010000004">
    <property type="protein sequence ID" value="KAJ1195560.1"/>
    <property type="molecule type" value="Genomic_DNA"/>
</dbReference>
<gene>
    <name evidence="1" type="ORF">NDU88_004839</name>
</gene>
<reference evidence="1" key="1">
    <citation type="journal article" date="2022" name="bioRxiv">
        <title>Sequencing and chromosome-scale assembly of the giantPleurodeles waltlgenome.</title>
        <authorList>
            <person name="Brown T."/>
            <person name="Elewa A."/>
            <person name="Iarovenko S."/>
            <person name="Subramanian E."/>
            <person name="Araus A.J."/>
            <person name="Petzold A."/>
            <person name="Susuki M."/>
            <person name="Suzuki K.-i.T."/>
            <person name="Hayashi T."/>
            <person name="Toyoda A."/>
            <person name="Oliveira C."/>
            <person name="Osipova E."/>
            <person name="Leigh N.D."/>
            <person name="Simon A."/>
            <person name="Yun M.H."/>
        </authorList>
    </citation>
    <scope>NUCLEOTIDE SEQUENCE</scope>
    <source>
        <strain evidence="1">20211129_DDA</strain>
        <tissue evidence="1">Liver</tissue>
    </source>
</reference>
<evidence type="ECO:0000313" key="1">
    <source>
        <dbReference type="EMBL" id="KAJ1195560.1"/>
    </source>
</evidence>
<dbReference type="Proteomes" id="UP001066276">
    <property type="component" value="Chromosome 2_2"/>
</dbReference>
<accession>A0AAV7V280</accession>
<feature type="non-terminal residue" evidence="1">
    <location>
        <position position="1"/>
    </location>
</feature>
<proteinExistence type="predicted"/>
<comment type="caution">
    <text evidence="1">The sequence shown here is derived from an EMBL/GenBank/DDBJ whole genome shotgun (WGS) entry which is preliminary data.</text>
</comment>
<evidence type="ECO:0000313" key="2">
    <source>
        <dbReference type="Proteomes" id="UP001066276"/>
    </source>
</evidence>
<sequence length="57" mass="6488">VSVPQNRQSYQRDQAPAAYSVCAPEQAVITRESRHQQHTLSVPQYCQSYQRQQTPAA</sequence>